<keyword evidence="13" id="KW-1185">Reference proteome</keyword>
<dbReference type="Gene3D" id="3.40.50.2300">
    <property type="match status" value="2"/>
</dbReference>
<dbReference type="InterPro" id="IPR004358">
    <property type="entry name" value="Sig_transdc_His_kin-like_C"/>
</dbReference>
<evidence type="ECO:0000259" key="10">
    <source>
        <dbReference type="PROSITE" id="PS50112"/>
    </source>
</evidence>
<feature type="coiled-coil region" evidence="7">
    <location>
        <begin position="278"/>
        <end position="305"/>
    </location>
</feature>
<dbReference type="SMART" id="SM00387">
    <property type="entry name" value="HATPase_c"/>
    <property type="match status" value="1"/>
</dbReference>
<dbReference type="SUPFAM" id="SSF55874">
    <property type="entry name" value="ATPase domain of HSP90 chaperone/DNA topoisomerase II/histidine kinase"/>
    <property type="match status" value="1"/>
</dbReference>
<dbReference type="InterPro" id="IPR013655">
    <property type="entry name" value="PAS_fold_3"/>
</dbReference>
<dbReference type="PRINTS" id="PR00344">
    <property type="entry name" value="BCTRLSENSOR"/>
</dbReference>
<dbReference type="SMART" id="SM00086">
    <property type="entry name" value="PAC"/>
    <property type="match status" value="1"/>
</dbReference>
<dbReference type="SMART" id="SM00448">
    <property type="entry name" value="REC"/>
    <property type="match status" value="2"/>
</dbReference>
<evidence type="ECO:0000256" key="2">
    <source>
        <dbReference type="ARBA" id="ARBA00012438"/>
    </source>
</evidence>
<dbReference type="InterPro" id="IPR036097">
    <property type="entry name" value="HisK_dim/P_sf"/>
</dbReference>
<dbReference type="SMART" id="SM00388">
    <property type="entry name" value="HisKA"/>
    <property type="match status" value="1"/>
</dbReference>
<dbReference type="CDD" id="cd00156">
    <property type="entry name" value="REC"/>
    <property type="match status" value="1"/>
</dbReference>
<evidence type="ECO:0000256" key="7">
    <source>
        <dbReference type="SAM" id="Coils"/>
    </source>
</evidence>
<name>A0A915U294_9BACT</name>
<evidence type="ECO:0000259" key="11">
    <source>
        <dbReference type="PROSITE" id="PS50113"/>
    </source>
</evidence>
<dbReference type="SMART" id="SM00091">
    <property type="entry name" value="PAS"/>
    <property type="match status" value="1"/>
</dbReference>
<feature type="domain" description="Histidine kinase" evidence="8">
    <location>
        <begin position="314"/>
        <end position="538"/>
    </location>
</feature>
<dbReference type="InterPro" id="IPR003661">
    <property type="entry name" value="HisK_dim/P_dom"/>
</dbReference>
<dbReference type="Pfam" id="PF00512">
    <property type="entry name" value="HisKA"/>
    <property type="match status" value="1"/>
</dbReference>
<sequence length="675" mass="76149">MKILVVDDLSENRYMLQVLLQGYGYEVQTATDGVDALKKACRDDFDMIISDILMPRMDGFQLCREVKKDKKLKKIAFLFYTATYTEPSDKEFALSLGAERFVVKPTEPDEFINIVLDVVNKRRIGALKAPKEPIEEEEVYLKEYNQRLIRKLEEKMLDLEQANKGLRESEAKYRDLINNASDAVVVFEKTGTIHFVNPSFYEMTGYTADEVKKLHFSDLIHPRDLKMCSENFRKRMAGEDIPRNYELRIRSKSGKTIYIDNNASTIKKEGRITGILSIMRNITARKRAEEEKEKLKTQLLHMQKQEALGTLAGGIAHDFNNILTAILGYATLVRDSLPENGRAQRDLGQVLKAGERAKNLVQQILTFSRQAEQECHPVQVHLIVKEALKLLRASIPKTIEIRQRICTEDTTILADPTKIHQVMMNLCTNAYQAMRDHGGVLEVRLEPVAVNADLVRMNPELKTGPYLRLTVSDTGHGMDDATLRRIFEPYFSTKKKQGGTGLGLAVVHGIVSGLGGTISVESKLETGTTFHVYFPLADQAETSKGFPDPEPVPGGTESILYVDDEQPIAHLGQRMLESLGYDVTSCTSSVEALDIFSRRPDKFDLVITDQTMPTMTGVDLAMELMRIRPEIPVILYTGFDEMVTPELARQIGIQKLMMKPVAKNELASVIRKILD</sequence>
<dbReference type="KEGG" id="ddu:GF1_23990"/>
<gene>
    <name evidence="12" type="ORF">GF1_23990</name>
</gene>
<keyword evidence="5" id="KW-0418">Kinase</keyword>
<evidence type="ECO:0000256" key="3">
    <source>
        <dbReference type="ARBA" id="ARBA00022553"/>
    </source>
</evidence>
<dbReference type="SUPFAM" id="SSF47384">
    <property type="entry name" value="Homodimeric domain of signal transducing histidine kinase"/>
    <property type="match status" value="1"/>
</dbReference>
<comment type="catalytic activity">
    <reaction evidence="1">
        <text>ATP + protein L-histidine = ADP + protein N-phospho-L-histidine.</text>
        <dbReference type="EC" id="2.7.13.3"/>
    </reaction>
</comment>
<evidence type="ECO:0000256" key="1">
    <source>
        <dbReference type="ARBA" id="ARBA00000085"/>
    </source>
</evidence>
<feature type="domain" description="Response regulatory" evidence="9">
    <location>
        <begin position="558"/>
        <end position="674"/>
    </location>
</feature>
<evidence type="ECO:0000256" key="4">
    <source>
        <dbReference type="ARBA" id="ARBA00022679"/>
    </source>
</evidence>
<dbReference type="CDD" id="cd00082">
    <property type="entry name" value="HisKA"/>
    <property type="match status" value="1"/>
</dbReference>
<dbReference type="InterPro" id="IPR005467">
    <property type="entry name" value="His_kinase_dom"/>
</dbReference>
<dbReference type="InterPro" id="IPR011006">
    <property type="entry name" value="CheY-like_superfamily"/>
</dbReference>
<feature type="modified residue" description="4-aspartylphosphate" evidence="6">
    <location>
        <position position="51"/>
    </location>
</feature>
<dbReference type="PROSITE" id="PS50109">
    <property type="entry name" value="HIS_KIN"/>
    <property type="match status" value="1"/>
</dbReference>
<dbReference type="EC" id="2.7.13.3" evidence="2"/>
<dbReference type="SUPFAM" id="SSF55785">
    <property type="entry name" value="PYP-like sensor domain (PAS domain)"/>
    <property type="match status" value="1"/>
</dbReference>
<dbReference type="AlphaFoldDB" id="A0A915U294"/>
<dbReference type="Gene3D" id="3.30.565.10">
    <property type="entry name" value="Histidine kinase-like ATPase, C-terminal domain"/>
    <property type="match status" value="1"/>
</dbReference>
<dbReference type="Pfam" id="PF00072">
    <property type="entry name" value="Response_reg"/>
    <property type="match status" value="2"/>
</dbReference>
<organism evidence="12 13">
    <name type="scientific">Desulfolithobacter dissulfuricans</name>
    <dbReference type="NCBI Taxonomy" id="2795293"/>
    <lineage>
        <taxon>Bacteria</taxon>
        <taxon>Pseudomonadati</taxon>
        <taxon>Thermodesulfobacteriota</taxon>
        <taxon>Desulfobulbia</taxon>
        <taxon>Desulfobulbales</taxon>
        <taxon>Desulfobulbaceae</taxon>
        <taxon>Desulfolithobacter</taxon>
    </lineage>
</organism>
<dbReference type="RefSeq" id="WP_267926763.1">
    <property type="nucleotide sequence ID" value="NZ_AP024233.1"/>
</dbReference>
<proteinExistence type="predicted"/>
<evidence type="ECO:0000259" key="9">
    <source>
        <dbReference type="PROSITE" id="PS50110"/>
    </source>
</evidence>
<dbReference type="SUPFAM" id="SSF52172">
    <property type="entry name" value="CheY-like"/>
    <property type="match status" value="2"/>
</dbReference>
<dbReference type="GO" id="GO:0005886">
    <property type="term" value="C:plasma membrane"/>
    <property type="evidence" value="ECO:0007669"/>
    <property type="project" value="TreeGrafter"/>
</dbReference>
<evidence type="ECO:0000259" key="8">
    <source>
        <dbReference type="PROSITE" id="PS50109"/>
    </source>
</evidence>
<keyword evidence="4" id="KW-0808">Transferase</keyword>
<dbReference type="PANTHER" id="PTHR43047:SF72">
    <property type="entry name" value="OSMOSENSING HISTIDINE PROTEIN KINASE SLN1"/>
    <property type="match status" value="1"/>
</dbReference>
<protein>
    <recommendedName>
        <fullName evidence="2">histidine kinase</fullName>
        <ecNumber evidence="2">2.7.13.3</ecNumber>
    </recommendedName>
</protein>
<reference evidence="12" key="1">
    <citation type="submission" date="2020-12" db="EMBL/GenBank/DDBJ databases">
        <title>Desulfobium dissulfuricans gen. nov., sp. nov., a novel mesophilic, sulfate-reducing bacterium isolated from a deep-sea hydrothermal vent.</title>
        <authorList>
            <person name="Hashimoto Y."/>
            <person name="Tame A."/>
            <person name="Sawayama S."/>
            <person name="Miyazaki J."/>
            <person name="Takai K."/>
            <person name="Nakagawa S."/>
        </authorList>
    </citation>
    <scope>NUCLEOTIDE SEQUENCE</scope>
    <source>
        <strain evidence="12">GF1</strain>
    </source>
</reference>
<dbReference type="InterPro" id="IPR000700">
    <property type="entry name" value="PAS-assoc_C"/>
</dbReference>
<dbReference type="InterPro" id="IPR003594">
    <property type="entry name" value="HATPase_dom"/>
</dbReference>
<dbReference type="EMBL" id="AP024233">
    <property type="protein sequence ID" value="BCO10023.1"/>
    <property type="molecule type" value="Genomic_DNA"/>
</dbReference>
<feature type="coiled-coil region" evidence="7">
    <location>
        <begin position="134"/>
        <end position="179"/>
    </location>
</feature>
<dbReference type="GO" id="GO:0009927">
    <property type="term" value="F:histidine phosphotransfer kinase activity"/>
    <property type="evidence" value="ECO:0007669"/>
    <property type="project" value="TreeGrafter"/>
</dbReference>
<dbReference type="PROSITE" id="PS50113">
    <property type="entry name" value="PAC"/>
    <property type="match status" value="1"/>
</dbReference>
<dbReference type="PROSITE" id="PS50112">
    <property type="entry name" value="PAS"/>
    <property type="match status" value="1"/>
</dbReference>
<dbReference type="InterPro" id="IPR036890">
    <property type="entry name" value="HATPase_C_sf"/>
</dbReference>
<evidence type="ECO:0000256" key="6">
    <source>
        <dbReference type="PROSITE-ProRule" id="PRU00169"/>
    </source>
</evidence>
<evidence type="ECO:0000313" key="12">
    <source>
        <dbReference type="EMBL" id="BCO10023.1"/>
    </source>
</evidence>
<dbReference type="Pfam" id="PF08447">
    <property type="entry name" value="PAS_3"/>
    <property type="match status" value="1"/>
</dbReference>
<dbReference type="NCBIfam" id="TIGR00229">
    <property type="entry name" value="sensory_box"/>
    <property type="match status" value="1"/>
</dbReference>
<dbReference type="GO" id="GO:0000155">
    <property type="term" value="F:phosphorelay sensor kinase activity"/>
    <property type="evidence" value="ECO:0007669"/>
    <property type="project" value="InterPro"/>
</dbReference>
<feature type="domain" description="PAC" evidence="11">
    <location>
        <begin position="243"/>
        <end position="294"/>
    </location>
</feature>
<dbReference type="InterPro" id="IPR001610">
    <property type="entry name" value="PAC"/>
</dbReference>
<feature type="modified residue" description="4-aspartylphosphate" evidence="6">
    <location>
        <position position="609"/>
    </location>
</feature>
<keyword evidence="7" id="KW-0175">Coiled coil</keyword>
<dbReference type="Gene3D" id="3.30.450.20">
    <property type="entry name" value="PAS domain"/>
    <property type="match status" value="1"/>
</dbReference>
<keyword evidence="3 6" id="KW-0597">Phosphoprotein</keyword>
<dbReference type="PANTHER" id="PTHR43047">
    <property type="entry name" value="TWO-COMPONENT HISTIDINE PROTEIN KINASE"/>
    <property type="match status" value="1"/>
</dbReference>
<dbReference type="Gene3D" id="1.10.287.130">
    <property type="match status" value="1"/>
</dbReference>
<dbReference type="CDD" id="cd00130">
    <property type="entry name" value="PAS"/>
    <property type="match status" value="1"/>
</dbReference>
<feature type="domain" description="PAS" evidence="10">
    <location>
        <begin position="169"/>
        <end position="239"/>
    </location>
</feature>
<feature type="domain" description="Response regulatory" evidence="9">
    <location>
        <begin position="2"/>
        <end position="119"/>
    </location>
</feature>
<evidence type="ECO:0000313" key="13">
    <source>
        <dbReference type="Proteomes" id="UP001063350"/>
    </source>
</evidence>
<dbReference type="InterPro" id="IPR001789">
    <property type="entry name" value="Sig_transdc_resp-reg_receiver"/>
</dbReference>
<dbReference type="InterPro" id="IPR000014">
    <property type="entry name" value="PAS"/>
</dbReference>
<dbReference type="PROSITE" id="PS50110">
    <property type="entry name" value="RESPONSE_REGULATORY"/>
    <property type="match status" value="2"/>
</dbReference>
<dbReference type="InterPro" id="IPR035965">
    <property type="entry name" value="PAS-like_dom_sf"/>
</dbReference>
<dbReference type="Proteomes" id="UP001063350">
    <property type="component" value="Chromosome"/>
</dbReference>
<accession>A0A915U294</accession>
<dbReference type="Pfam" id="PF02518">
    <property type="entry name" value="HATPase_c"/>
    <property type="match status" value="1"/>
</dbReference>
<evidence type="ECO:0000256" key="5">
    <source>
        <dbReference type="ARBA" id="ARBA00022777"/>
    </source>
</evidence>